<feature type="domain" description="ABC transporter" evidence="4">
    <location>
        <begin position="288"/>
        <end position="497"/>
    </location>
</feature>
<dbReference type="PANTHER" id="PTHR42855">
    <property type="entry name" value="ABC TRANSPORTER ATP-BINDING SUBUNIT"/>
    <property type="match status" value="1"/>
</dbReference>
<dbReference type="CDD" id="cd03221">
    <property type="entry name" value="ABCF_EF-3"/>
    <property type="match status" value="2"/>
</dbReference>
<dbReference type="InterPro" id="IPR003593">
    <property type="entry name" value="AAA+_ATPase"/>
</dbReference>
<gene>
    <name evidence="5" type="primary">abc-f</name>
    <name evidence="5" type="ORF">ACFQPF_18185</name>
</gene>
<comment type="caution">
    <text evidence="5">The sequence shown here is derived from an EMBL/GenBank/DDBJ whole genome shotgun (WGS) entry which is preliminary data.</text>
</comment>
<sequence>MLLEMLNVEHSIKGELLFKQEHPVTVYRGDRIGIVGQNGAGKSTLMNMMTGREMPDKGSVTILGTTAIAAQLEDYDYTLSAKSESIWGIAQVEEAFMSGGERTRRKIAAAFEINPDILFLDEPTSHLDREGTVQLERELVQFQGAVLVISHDREFLDNVCSSILEINDGKIMQYSGHYSDYKKQKQAEESRKQYEYDEFVKEKARLTEAMKEKEKKVKSMSSKPTKLSNSEMKLGKGGFQSKKKSIDKTVKAMEKRIHRLEVKEKPHLKQPIVFDIQSFEPIHSKTALSIERLTCSAGSRRILNNVTLQLKPGQKCAVTGNNGTGKSTLLKAVVQNDTPAVRLSLRAEVGYFSQNLSVLNESRSILENVKDTSPYKEEFIRTVLARMLFKREDVHKPVSVLSGGERVKTALAKLLLGSYNFLVLDEPTNYLDVFTREALEDVLAAYPGTVLFAAHDRYLIEKVATHIFSIENGVGHLAAVEDIERKAGGNTESKEDILLLEMELTDIIGKISTAKTEEEKQALEERYHALVQSIQGLK</sequence>
<evidence type="ECO:0000256" key="2">
    <source>
        <dbReference type="ARBA" id="ARBA00022840"/>
    </source>
</evidence>
<protein>
    <submittedName>
        <fullName evidence="5">Ribosomal protection-like ABC-F family protein</fullName>
    </submittedName>
</protein>
<dbReference type="RefSeq" id="WP_379751640.1">
    <property type="nucleotide sequence ID" value="NZ_JBHTCP010000052.1"/>
</dbReference>
<reference evidence="6" key="1">
    <citation type="journal article" date="2019" name="Int. J. Syst. Evol. Microbiol.">
        <title>The Global Catalogue of Microorganisms (GCM) 10K type strain sequencing project: providing services to taxonomists for standard genome sequencing and annotation.</title>
        <authorList>
            <consortium name="The Broad Institute Genomics Platform"/>
            <consortium name="The Broad Institute Genome Sequencing Center for Infectious Disease"/>
            <person name="Wu L."/>
            <person name="Ma J."/>
        </authorList>
    </citation>
    <scope>NUCLEOTIDE SEQUENCE [LARGE SCALE GENOMIC DNA]</scope>
    <source>
        <strain evidence="6">NBRC 106396</strain>
    </source>
</reference>
<evidence type="ECO:0000313" key="5">
    <source>
        <dbReference type="EMBL" id="MFC7373576.1"/>
    </source>
</evidence>
<dbReference type="PROSITE" id="PS50893">
    <property type="entry name" value="ABC_TRANSPORTER_2"/>
    <property type="match status" value="2"/>
</dbReference>
<dbReference type="InterPro" id="IPR027417">
    <property type="entry name" value="P-loop_NTPase"/>
</dbReference>
<feature type="region of interest" description="Disordered" evidence="3">
    <location>
        <begin position="211"/>
        <end position="239"/>
    </location>
</feature>
<evidence type="ECO:0000256" key="3">
    <source>
        <dbReference type="SAM" id="MobiDB-lite"/>
    </source>
</evidence>
<organism evidence="5 6">
    <name type="scientific">Fictibacillus iocasae</name>
    <dbReference type="NCBI Taxonomy" id="2715437"/>
    <lineage>
        <taxon>Bacteria</taxon>
        <taxon>Bacillati</taxon>
        <taxon>Bacillota</taxon>
        <taxon>Bacilli</taxon>
        <taxon>Bacillales</taxon>
        <taxon>Fictibacillaceae</taxon>
        <taxon>Fictibacillus</taxon>
    </lineage>
</organism>
<dbReference type="InterPro" id="IPR003439">
    <property type="entry name" value="ABC_transporter-like_ATP-bd"/>
</dbReference>
<dbReference type="Pfam" id="PF00005">
    <property type="entry name" value="ABC_tran"/>
    <property type="match status" value="2"/>
</dbReference>
<evidence type="ECO:0000256" key="1">
    <source>
        <dbReference type="ARBA" id="ARBA00022741"/>
    </source>
</evidence>
<keyword evidence="2" id="KW-0067">ATP-binding</keyword>
<feature type="domain" description="ABC transporter" evidence="4">
    <location>
        <begin position="3"/>
        <end position="193"/>
    </location>
</feature>
<dbReference type="Gene3D" id="3.40.50.300">
    <property type="entry name" value="P-loop containing nucleotide triphosphate hydrolases"/>
    <property type="match status" value="3"/>
</dbReference>
<keyword evidence="1" id="KW-0547">Nucleotide-binding</keyword>
<accession>A0ABW2NY74</accession>
<dbReference type="InterPro" id="IPR051309">
    <property type="entry name" value="ABCF_ATPase"/>
</dbReference>
<dbReference type="SMART" id="SM00382">
    <property type="entry name" value="AAA"/>
    <property type="match status" value="2"/>
</dbReference>
<dbReference type="EMBL" id="JBHTCP010000052">
    <property type="protein sequence ID" value="MFC7373576.1"/>
    <property type="molecule type" value="Genomic_DNA"/>
</dbReference>
<evidence type="ECO:0000259" key="4">
    <source>
        <dbReference type="PROSITE" id="PS50893"/>
    </source>
</evidence>
<keyword evidence="6" id="KW-1185">Reference proteome</keyword>
<name>A0ABW2NY74_9BACL</name>
<proteinExistence type="predicted"/>
<dbReference type="SUPFAM" id="SSF52540">
    <property type="entry name" value="P-loop containing nucleoside triphosphate hydrolases"/>
    <property type="match status" value="2"/>
</dbReference>
<evidence type="ECO:0000313" key="6">
    <source>
        <dbReference type="Proteomes" id="UP001596549"/>
    </source>
</evidence>
<dbReference type="Proteomes" id="UP001596549">
    <property type="component" value="Unassembled WGS sequence"/>
</dbReference>
<dbReference type="PANTHER" id="PTHR42855:SF2">
    <property type="entry name" value="DRUG RESISTANCE ABC TRANSPORTER,ATP-BINDING PROTEIN"/>
    <property type="match status" value="1"/>
</dbReference>
<dbReference type="NCBIfam" id="NF000355">
    <property type="entry name" value="ribo_prot_ABC_F"/>
    <property type="match status" value="1"/>
</dbReference>